<dbReference type="CDD" id="cd09917">
    <property type="entry name" value="F-box_SF"/>
    <property type="match status" value="1"/>
</dbReference>
<evidence type="ECO:0000256" key="1">
    <source>
        <dbReference type="SAM" id="MobiDB-lite"/>
    </source>
</evidence>
<reference evidence="2 3" key="1">
    <citation type="submission" date="2023-09" db="EMBL/GenBank/DDBJ databases">
        <title>Pangenome analysis of Batrachochytrium dendrobatidis and related Chytrids.</title>
        <authorList>
            <person name="Yacoub M.N."/>
            <person name="Stajich J.E."/>
            <person name="James T.Y."/>
        </authorList>
    </citation>
    <scope>NUCLEOTIDE SEQUENCE [LARGE SCALE GENOMIC DNA]</scope>
    <source>
        <strain evidence="2 3">JEL0888</strain>
    </source>
</reference>
<evidence type="ECO:0000313" key="3">
    <source>
        <dbReference type="Proteomes" id="UP001527925"/>
    </source>
</evidence>
<name>A0ABR4NDW3_9FUNG</name>
<evidence type="ECO:0000313" key="2">
    <source>
        <dbReference type="EMBL" id="KAL2917720.1"/>
    </source>
</evidence>
<feature type="region of interest" description="Disordered" evidence="1">
    <location>
        <begin position="316"/>
        <end position="340"/>
    </location>
</feature>
<gene>
    <name evidence="2" type="ORF">HK105_202593</name>
</gene>
<organism evidence="2 3">
    <name type="scientific">Polyrhizophydium stewartii</name>
    <dbReference type="NCBI Taxonomy" id="2732419"/>
    <lineage>
        <taxon>Eukaryota</taxon>
        <taxon>Fungi</taxon>
        <taxon>Fungi incertae sedis</taxon>
        <taxon>Chytridiomycota</taxon>
        <taxon>Chytridiomycota incertae sedis</taxon>
        <taxon>Chytridiomycetes</taxon>
        <taxon>Rhizophydiales</taxon>
        <taxon>Rhizophydiales incertae sedis</taxon>
        <taxon>Polyrhizophydium</taxon>
    </lineage>
</organism>
<accession>A0ABR4NDW3</accession>
<comment type="caution">
    <text evidence="2">The sequence shown here is derived from an EMBL/GenBank/DDBJ whole genome shotgun (WGS) entry which is preliminary data.</text>
</comment>
<evidence type="ECO:0008006" key="4">
    <source>
        <dbReference type="Google" id="ProtNLM"/>
    </source>
</evidence>
<proteinExistence type="predicted"/>
<dbReference type="InterPro" id="IPR036047">
    <property type="entry name" value="F-box-like_dom_sf"/>
</dbReference>
<sequence length="698" mass="73945">MPRRCEPHPPAHAIAAHLLPPTPPTPVYATATTAHSGQAPACDQLPNELLIKVLQRLYLVPAVDTLVDACAVVSRRWRQCTLHVLRNPPPIPSLAGRSPADELAARRLRREVAVDLGFMPASPVLVPSAFQVVADTAADTTHAHGWRVRLIAHPTLHGGPLLTMQTRFGSEALRATLIDGSSGLESLRDAIIRLGRMRLIDQSARQAAATSAPAVAAPAPSSAAAATAAAADASSLSQASSQPHAMPMLALLSTSSLASTTTSASTLNSATTPTAPFAAQDWPALDETALFEHGGSTISRWQCVNARQAVEILPCTHAQSPPPPSSSSSTTNSSRARRDQHEPCVRGITFGHACDDGDACGCSEHDGVCRDRGIEHWWDCAALRRSVADARRDGEGSEDGHDSDDQNEALVGRSMPIDDEARGCSLTPGWSALWSRMLGGIAVGDQGTLSRLHHFVPPTASANGAVPHYLFAITPSRCDESLGTKSAGSLPRSIKPRRPCRAADWNPYRLFKARFYFVWQDVETCIHGSHAPPQEDPNAQDQNMHDLDAHGGQALETAQDAHHARVRDASVAPMSSRRTLETIEQILDARRPLGPEAAGGDSDGFYIVVCGGAVPDGVSGRDAFDDILESRGPHARLSPMHRRYGLLALGRCDAVGDSGSDLGALCIDARMRCDGGLDVAVDAGSVSGLDGNTALVRI</sequence>
<protein>
    <recommendedName>
        <fullName evidence="4">F-box domain-containing protein</fullName>
    </recommendedName>
</protein>
<keyword evidence="3" id="KW-1185">Reference proteome</keyword>
<dbReference type="SUPFAM" id="SSF81383">
    <property type="entry name" value="F-box domain"/>
    <property type="match status" value="1"/>
</dbReference>
<dbReference type="Proteomes" id="UP001527925">
    <property type="component" value="Unassembled WGS sequence"/>
</dbReference>
<dbReference type="EMBL" id="JADGIZ020000009">
    <property type="protein sequence ID" value="KAL2917720.1"/>
    <property type="molecule type" value="Genomic_DNA"/>
</dbReference>